<reference evidence="1" key="1">
    <citation type="submission" date="2022-06" db="EMBL/GenBank/DDBJ databases">
        <title>New Polynucleobacter species.</title>
        <authorList>
            <person name="Hahn M.W."/>
        </authorList>
    </citation>
    <scope>NUCLEOTIDE SEQUENCE</scope>
    <source>
        <strain evidence="1">UK-FUSCHL-C3</strain>
    </source>
</reference>
<dbReference type="RefSeq" id="WP_353438341.1">
    <property type="nucleotide sequence ID" value="NZ_CP099959.1"/>
</dbReference>
<proteinExistence type="predicted"/>
<dbReference type="EMBL" id="CP099959">
    <property type="protein sequence ID" value="XCC57311.1"/>
    <property type="molecule type" value="Genomic_DNA"/>
</dbReference>
<protein>
    <submittedName>
        <fullName evidence="1">Uncharacterized protein</fullName>
    </submittedName>
</protein>
<accession>A0AAU8A1Q7</accession>
<name>A0AAU8A1Q7_9BURK</name>
<sequence>MAESVAQPGVDQAEGLRTIFGAESSCVVCLASALDADTTIHLGHGTAHALKNAGHKTLLVDEFGLSERRTMSGFLYPTRYDLAQAFSNGVDLLKVVRNIDDHFWYATAAKIRSQNDRRQIKLPTLDERLLHAGLSIDYILLPTNDPNANVLSFYGKQIKRFVVSSPDHKSLSRALAMVREMSVLQSDESYPVLIIGGASEEEGQAAFQKLADASQSALRQALHFAGWVKAFMASRIVVDPEDNEISVPVAGPVSEFVLPVDFFKTISAKITA</sequence>
<gene>
    <name evidence="1" type="ORF">NKE59_07380</name>
</gene>
<dbReference type="AlphaFoldDB" id="A0AAU8A1Q7"/>
<organism evidence="1">
    <name type="scientific">Polynucleobacter sp. UK-FUSCHL-C3</name>
    <dbReference type="NCBI Taxonomy" id="2955208"/>
    <lineage>
        <taxon>Bacteria</taxon>
        <taxon>Pseudomonadati</taxon>
        <taxon>Pseudomonadota</taxon>
        <taxon>Betaproteobacteria</taxon>
        <taxon>Burkholderiales</taxon>
        <taxon>Burkholderiaceae</taxon>
        <taxon>Polynucleobacter</taxon>
    </lineage>
</organism>
<evidence type="ECO:0000313" key="1">
    <source>
        <dbReference type="EMBL" id="XCC57311.1"/>
    </source>
</evidence>